<comment type="caution">
    <text evidence="12">The sequence shown here is derived from an EMBL/GenBank/DDBJ whole genome shotgun (WGS) entry which is preliminary data.</text>
</comment>
<dbReference type="SUPFAM" id="SSF51197">
    <property type="entry name" value="Clavaminate synthase-like"/>
    <property type="match status" value="1"/>
</dbReference>
<keyword evidence="6" id="KW-0539">Nucleus</keyword>
<evidence type="ECO:0000256" key="1">
    <source>
        <dbReference type="ARBA" id="ARBA00004123"/>
    </source>
</evidence>
<feature type="compositionally biased region" description="Basic and acidic residues" evidence="8">
    <location>
        <begin position="84"/>
        <end position="95"/>
    </location>
</feature>
<name>A0A176WR74_MARPO</name>
<dbReference type="Pfam" id="PF08879">
    <property type="entry name" value="WRC"/>
    <property type="match status" value="1"/>
</dbReference>
<keyword evidence="7" id="KW-0863">Zinc-finger</keyword>
<feature type="domain" description="WRC" evidence="11">
    <location>
        <begin position="133"/>
        <end position="177"/>
    </location>
</feature>
<keyword evidence="4" id="KW-0805">Transcription regulation</keyword>
<dbReference type="Pfam" id="PF02373">
    <property type="entry name" value="JmjC"/>
    <property type="match status" value="1"/>
</dbReference>
<feature type="region of interest" description="Disordered" evidence="8">
    <location>
        <begin position="1"/>
        <end position="145"/>
    </location>
</feature>
<dbReference type="PROSITE" id="PS51184">
    <property type="entry name" value="JMJC"/>
    <property type="match status" value="1"/>
</dbReference>
<dbReference type="GO" id="GO:0000118">
    <property type="term" value="C:histone deacetylase complex"/>
    <property type="evidence" value="ECO:0007669"/>
    <property type="project" value="TreeGrafter"/>
</dbReference>
<evidence type="ECO:0000259" key="10">
    <source>
        <dbReference type="PROSITE" id="PS51184"/>
    </source>
</evidence>
<feature type="compositionally biased region" description="Basic and acidic residues" evidence="8">
    <location>
        <begin position="106"/>
        <end position="115"/>
    </location>
</feature>
<protein>
    <recommendedName>
        <fullName evidence="14">JmjC domain-containing protein</fullName>
    </recommendedName>
</protein>
<dbReference type="GO" id="GO:0008270">
    <property type="term" value="F:zinc ion binding"/>
    <property type="evidence" value="ECO:0007669"/>
    <property type="project" value="UniProtKB-KW"/>
</dbReference>
<dbReference type="PROSITE" id="PS51667">
    <property type="entry name" value="WRC"/>
    <property type="match status" value="1"/>
</dbReference>
<evidence type="ECO:0000256" key="8">
    <source>
        <dbReference type="SAM" id="MobiDB-lite"/>
    </source>
</evidence>
<keyword evidence="7" id="KW-0862">Zinc</keyword>
<dbReference type="SMART" id="SM00558">
    <property type="entry name" value="JmjC"/>
    <property type="match status" value="1"/>
</dbReference>
<keyword evidence="5" id="KW-0804">Transcription</keyword>
<dbReference type="GO" id="GO:0031490">
    <property type="term" value="F:chromatin DNA binding"/>
    <property type="evidence" value="ECO:0007669"/>
    <property type="project" value="TreeGrafter"/>
</dbReference>
<feature type="compositionally biased region" description="Low complexity" evidence="8">
    <location>
        <begin position="211"/>
        <end position="221"/>
    </location>
</feature>
<evidence type="ECO:0000256" key="7">
    <source>
        <dbReference type="PROSITE-ProRule" id="PRU00175"/>
    </source>
</evidence>
<dbReference type="Gene3D" id="2.60.120.650">
    <property type="entry name" value="Cupin"/>
    <property type="match status" value="1"/>
</dbReference>
<dbReference type="Proteomes" id="UP000077202">
    <property type="component" value="Unassembled WGS sequence"/>
</dbReference>
<feature type="domain" description="RING-type" evidence="9">
    <location>
        <begin position="320"/>
        <end position="367"/>
    </location>
</feature>
<evidence type="ECO:0000313" key="13">
    <source>
        <dbReference type="Proteomes" id="UP000077202"/>
    </source>
</evidence>
<sequence length="1128" mass="128309">MTSMTKEPAKKLSDLLVASPNKRKNKDKEKDKPRKKAEHRLEKDDYVRTVIVPQPPGRIPKAVSKPKRTIVYASSSEEEDDEPPVIRKVESKKVVIGDGAAKSKRGRESHNEKLLAKPVARKKTSRADKPPPPPPESRCKRSDGKQWQCSAWALDGLSYCEKHYAYIKSRSNKKVAGVQTASSRVQSASINKFQPASSKVHSAAPKHPIAQPKSLPSSKLSSQKRKRIEEEKAEVKDLKEKIYREKTNKAPKIRSSHSPRKLSGGEWPIVSNGDALNGERFKKASFINGKETRNFGGGDYLERNYSGDFSPKGMEQSRMCHQCQRNDKGAVVRCTKCERKRYCTLCIAKWYPDLTEDDFETNCPFCRGNCNCKACLRSAGPIEDEIEKSESERIKLSKYMLTKVLPYLNQLQEEQHKELEIESKLRGKVVEKAERAGIDLDERLFCDNCSTSIVDFFRTCPGCSYDLCLTCCNELRDGRQPGGEMAVSSKKQTAERADREVTEKDSFPDWKANADGSICCPPKERGGCGLSSPLKLNTLFEPQWLSKLVADAQHIVRSSDQPATPGEENKTCDFCDEGNIESSSDGGTNVEERPSQRLAAQRPTGRDNYIYCPTIMEVKEEGLEHFQRHWKLGEPVIVRDVLQCATGLSWEPMVMWRAFRETTKGRFQDENKSVKALDCLDWCEVEINIHQFFRGYSEGRMHRNQWPEMLKLKDWPPSNYFHERLPRHGVEFIRALPFQEYTHPKGGLLNLASKLPPAALKPDLGPKTYIAYGTRQELGKGDSVTKLHCDMSDAVNVLTHTSEVKLTRKQENMIKALREREQRGHDKQLRTPAVCEVDSGSAEIPVPKDSETEESPLIKDSESAEMPMPKESGTRDVSVPKDSEMISRSASPDSGSPSHCEQKETERSYEDGEEQLDARKEDVKQEPSPESPPYGGALWDIFRREDVPKLEEYVRKHREEFRHHGNRPVPRVQHPIHDQTFYLDEQHKKQLKEEYQIEAWTFEQHYGEAVFIPAGCPHQVRNLKSCIKVALDFVSPENIQECIALTEEFRLLPKDHRAKEDKLEVKKMVLHASKEACREIKDYNLKQSMKVAELSDEEADGGEDVDMYESDREENIVYHDVPVGLAES</sequence>
<accession>A0A176WR74</accession>
<dbReference type="GO" id="GO:0006357">
    <property type="term" value="P:regulation of transcription by RNA polymerase II"/>
    <property type="evidence" value="ECO:0007669"/>
    <property type="project" value="TreeGrafter"/>
</dbReference>
<evidence type="ECO:0000256" key="6">
    <source>
        <dbReference type="ARBA" id="ARBA00023242"/>
    </source>
</evidence>
<feature type="region of interest" description="Disordered" evidence="8">
    <location>
        <begin position="192"/>
        <end position="233"/>
    </location>
</feature>
<evidence type="ECO:0000256" key="2">
    <source>
        <dbReference type="ARBA" id="ARBA00006801"/>
    </source>
</evidence>
<feature type="compositionally biased region" description="Basic and acidic residues" evidence="8">
    <location>
        <begin position="872"/>
        <end position="885"/>
    </location>
</feature>
<comment type="similarity">
    <text evidence="2">Belongs to the JARID1 histone demethylase family.</text>
</comment>
<dbReference type="InterPro" id="IPR018866">
    <property type="entry name" value="Znf-4CXXC_R1"/>
</dbReference>
<dbReference type="GO" id="GO:0032454">
    <property type="term" value="F:histone H3K9 demethylase activity"/>
    <property type="evidence" value="ECO:0007669"/>
    <property type="project" value="InterPro"/>
</dbReference>
<reference evidence="12" key="1">
    <citation type="submission" date="2016-03" db="EMBL/GenBank/DDBJ databases">
        <title>Mechanisms controlling the formation of the plant cell surface in tip-growing cells are functionally conserved among land plants.</title>
        <authorList>
            <person name="Honkanen S."/>
            <person name="Jones V.A."/>
            <person name="Morieri G."/>
            <person name="Champion C."/>
            <person name="Hetherington A.J."/>
            <person name="Kelly S."/>
            <person name="Saint-Marcoux D."/>
            <person name="Proust H."/>
            <person name="Prescott H."/>
            <person name="Dolan L."/>
        </authorList>
    </citation>
    <scope>NUCLEOTIDE SEQUENCE [LARGE SCALE GENOMIC DNA]</scope>
    <source>
        <tissue evidence="12">Whole gametophyte</tissue>
    </source>
</reference>
<comment type="subcellular location">
    <subcellularLocation>
        <location evidence="1">Nucleus</location>
    </subcellularLocation>
</comment>
<feature type="region of interest" description="Disordered" evidence="8">
    <location>
        <begin position="819"/>
        <end position="939"/>
    </location>
</feature>
<dbReference type="GO" id="GO:0000785">
    <property type="term" value="C:chromatin"/>
    <property type="evidence" value="ECO:0007669"/>
    <property type="project" value="TreeGrafter"/>
</dbReference>
<evidence type="ECO:0000259" key="9">
    <source>
        <dbReference type="PROSITE" id="PS50089"/>
    </source>
</evidence>
<evidence type="ECO:0000259" key="11">
    <source>
        <dbReference type="PROSITE" id="PS51667"/>
    </source>
</evidence>
<feature type="region of interest" description="Disordered" evidence="8">
    <location>
        <begin position="557"/>
        <end position="600"/>
    </location>
</feature>
<keyword evidence="13" id="KW-1185">Reference proteome</keyword>
<dbReference type="PROSITE" id="PS50089">
    <property type="entry name" value="ZF_RING_2"/>
    <property type="match status" value="1"/>
</dbReference>
<feature type="compositionally biased region" description="Basic and acidic residues" evidence="8">
    <location>
        <begin position="846"/>
        <end position="862"/>
    </location>
</feature>
<evidence type="ECO:0008006" key="14">
    <source>
        <dbReference type="Google" id="ProtNLM"/>
    </source>
</evidence>
<dbReference type="InterPro" id="IPR003347">
    <property type="entry name" value="JmjC_dom"/>
</dbReference>
<dbReference type="PANTHER" id="PTHR12549:SF38">
    <property type="entry name" value="JMJC DOMAIN-CONTAINING HISTONE DEMETHYLASE 2, ISOFORM A"/>
    <property type="match status" value="1"/>
</dbReference>
<dbReference type="Pfam" id="PF10497">
    <property type="entry name" value="zf-4CXXC_R1"/>
    <property type="match status" value="1"/>
</dbReference>
<feature type="region of interest" description="Disordered" evidence="8">
    <location>
        <begin position="480"/>
        <end position="507"/>
    </location>
</feature>
<feature type="compositionally biased region" description="Basic and acidic residues" evidence="8">
    <location>
        <begin position="819"/>
        <end position="829"/>
    </location>
</feature>
<feature type="domain" description="JmjC" evidence="10">
    <location>
        <begin position="744"/>
        <end position="1050"/>
    </location>
</feature>
<dbReference type="InterPro" id="IPR045109">
    <property type="entry name" value="LSDs-like"/>
</dbReference>
<evidence type="ECO:0000313" key="12">
    <source>
        <dbReference type="EMBL" id="OAE35617.1"/>
    </source>
</evidence>
<evidence type="ECO:0000256" key="3">
    <source>
        <dbReference type="ARBA" id="ARBA00022723"/>
    </source>
</evidence>
<gene>
    <name evidence="12" type="ORF">AXG93_1356s1190</name>
</gene>
<dbReference type="InterPro" id="IPR014977">
    <property type="entry name" value="WRC_dom"/>
</dbReference>
<feature type="compositionally biased region" description="Low complexity" evidence="8">
    <location>
        <begin position="887"/>
        <end position="898"/>
    </location>
</feature>
<evidence type="ECO:0000256" key="5">
    <source>
        <dbReference type="ARBA" id="ARBA00023163"/>
    </source>
</evidence>
<keyword evidence="3" id="KW-0479">Metal-binding</keyword>
<dbReference type="AlphaFoldDB" id="A0A176WR74"/>
<feature type="compositionally biased region" description="Basic and acidic residues" evidence="8">
    <location>
        <begin position="900"/>
        <end position="927"/>
    </location>
</feature>
<feature type="compositionally biased region" description="Basic and acidic residues" evidence="8">
    <location>
        <begin position="492"/>
        <end position="507"/>
    </location>
</feature>
<organism evidence="12 13">
    <name type="scientific">Marchantia polymorpha subsp. ruderalis</name>
    <dbReference type="NCBI Taxonomy" id="1480154"/>
    <lineage>
        <taxon>Eukaryota</taxon>
        <taxon>Viridiplantae</taxon>
        <taxon>Streptophyta</taxon>
        <taxon>Embryophyta</taxon>
        <taxon>Marchantiophyta</taxon>
        <taxon>Marchantiopsida</taxon>
        <taxon>Marchantiidae</taxon>
        <taxon>Marchantiales</taxon>
        <taxon>Marchantiaceae</taxon>
        <taxon>Marchantia</taxon>
    </lineage>
</organism>
<evidence type="ECO:0000256" key="4">
    <source>
        <dbReference type="ARBA" id="ARBA00023015"/>
    </source>
</evidence>
<dbReference type="InterPro" id="IPR001841">
    <property type="entry name" value="Znf_RING"/>
</dbReference>
<dbReference type="EMBL" id="LVLJ01000111">
    <property type="protein sequence ID" value="OAE35617.1"/>
    <property type="molecule type" value="Genomic_DNA"/>
</dbReference>
<dbReference type="GO" id="GO:0003712">
    <property type="term" value="F:transcription coregulator activity"/>
    <property type="evidence" value="ECO:0007669"/>
    <property type="project" value="TreeGrafter"/>
</dbReference>
<dbReference type="PANTHER" id="PTHR12549">
    <property type="entry name" value="JMJC DOMAIN-CONTAINING HISTONE DEMETHYLATION PROTEIN"/>
    <property type="match status" value="1"/>
</dbReference>
<proteinExistence type="inferred from homology"/>